<proteinExistence type="predicted"/>
<dbReference type="Proteomes" id="UP000255355">
    <property type="component" value="Unassembled WGS sequence"/>
</dbReference>
<reference evidence="2 3" key="1">
    <citation type="submission" date="2018-07" db="EMBL/GenBank/DDBJ databases">
        <title>Genomic Encyclopedia of Type Strains, Phase IV (KMG-IV): sequencing the most valuable type-strain genomes for metagenomic binning, comparative biology and taxonomic classification.</title>
        <authorList>
            <person name="Goeker M."/>
        </authorList>
    </citation>
    <scope>NUCLEOTIDE SEQUENCE [LARGE SCALE GENOMIC DNA]</scope>
    <source>
        <strain evidence="2 3">DSM 44952</strain>
    </source>
</reference>
<dbReference type="SUPFAM" id="SSF54427">
    <property type="entry name" value="NTF2-like"/>
    <property type="match status" value="1"/>
</dbReference>
<dbReference type="Pfam" id="PF12680">
    <property type="entry name" value="SnoaL_2"/>
    <property type="match status" value="1"/>
</dbReference>
<keyword evidence="3" id="KW-1185">Reference proteome</keyword>
<gene>
    <name evidence="2" type="ORF">DFR68_10871</name>
</gene>
<dbReference type="InterPro" id="IPR032710">
    <property type="entry name" value="NTF2-like_dom_sf"/>
</dbReference>
<dbReference type="PANTHER" id="PTHR41252">
    <property type="entry name" value="BLR2505 PROTEIN"/>
    <property type="match status" value="1"/>
</dbReference>
<name>A0A370GX54_9NOCA</name>
<sequence>MSDTRTVAETFFQRARAGEFDRLGEMFAEEVDWNVPGSAEVPWIGRRSTKAEAAEFFRQLPTYLQAEELTVEHLVVDGKHVVALGNMRQRVRSNGELFVSPFAFHLTVENGRVTRYIAYEDSFALARAFGVIAAA</sequence>
<protein>
    <recommendedName>
        <fullName evidence="1">SnoaL-like domain-containing protein</fullName>
    </recommendedName>
</protein>
<evidence type="ECO:0000259" key="1">
    <source>
        <dbReference type="Pfam" id="PF12680"/>
    </source>
</evidence>
<dbReference type="RefSeq" id="WP_068026841.1">
    <property type="nucleotide sequence ID" value="NZ_QQAZ01000008.1"/>
</dbReference>
<dbReference type="InterPro" id="IPR037401">
    <property type="entry name" value="SnoaL-like"/>
</dbReference>
<organism evidence="2 3">
    <name type="scientific">Nocardia mexicana</name>
    <dbReference type="NCBI Taxonomy" id="279262"/>
    <lineage>
        <taxon>Bacteria</taxon>
        <taxon>Bacillati</taxon>
        <taxon>Actinomycetota</taxon>
        <taxon>Actinomycetes</taxon>
        <taxon>Mycobacteriales</taxon>
        <taxon>Nocardiaceae</taxon>
        <taxon>Nocardia</taxon>
    </lineage>
</organism>
<dbReference type="AlphaFoldDB" id="A0A370GX54"/>
<comment type="caution">
    <text evidence="2">The sequence shown here is derived from an EMBL/GenBank/DDBJ whole genome shotgun (WGS) entry which is preliminary data.</text>
</comment>
<evidence type="ECO:0000313" key="2">
    <source>
        <dbReference type="EMBL" id="RDI48242.1"/>
    </source>
</evidence>
<dbReference type="Gene3D" id="3.10.450.50">
    <property type="match status" value="1"/>
</dbReference>
<dbReference type="OrthoDB" id="8722217at2"/>
<dbReference type="EMBL" id="QQAZ01000008">
    <property type="protein sequence ID" value="RDI48242.1"/>
    <property type="molecule type" value="Genomic_DNA"/>
</dbReference>
<dbReference type="STRING" id="1210089.GCA_001613165_05895"/>
<evidence type="ECO:0000313" key="3">
    <source>
        <dbReference type="Proteomes" id="UP000255355"/>
    </source>
</evidence>
<feature type="domain" description="SnoaL-like" evidence="1">
    <location>
        <begin position="9"/>
        <end position="116"/>
    </location>
</feature>
<dbReference type="PANTHER" id="PTHR41252:SF1">
    <property type="entry name" value="BLR2505 PROTEIN"/>
    <property type="match status" value="1"/>
</dbReference>
<accession>A0A370GX54</accession>